<reference evidence="1 2" key="1">
    <citation type="submission" date="2016-11" db="EMBL/GenBank/DDBJ databases">
        <authorList>
            <person name="Jaros S."/>
            <person name="Januszkiewicz K."/>
            <person name="Wedrychowicz H."/>
        </authorList>
    </citation>
    <scope>NUCLEOTIDE SEQUENCE [LARGE SCALE GENOMIC DNA]</scope>
    <source>
        <strain evidence="1 2">DSM 18899</strain>
    </source>
</reference>
<proteinExistence type="predicted"/>
<gene>
    <name evidence="1" type="ORF">SAMN02745887_03723</name>
</gene>
<name>A0A1K2HRV2_9NEIS</name>
<organism evidence="1 2">
    <name type="scientific">Chitinimonas taiwanensis DSM 18899</name>
    <dbReference type="NCBI Taxonomy" id="1121279"/>
    <lineage>
        <taxon>Bacteria</taxon>
        <taxon>Pseudomonadati</taxon>
        <taxon>Pseudomonadota</taxon>
        <taxon>Betaproteobacteria</taxon>
        <taxon>Neisseriales</taxon>
        <taxon>Chitinibacteraceae</taxon>
        <taxon>Chitinimonas</taxon>
    </lineage>
</organism>
<evidence type="ECO:0000313" key="1">
    <source>
        <dbReference type="EMBL" id="SFZ79536.1"/>
    </source>
</evidence>
<evidence type="ECO:0000313" key="2">
    <source>
        <dbReference type="Proteomes" id="UP000186513"/>
    </source>
</evidence>
<accession>A0A1K2HRV2</accession>
<keyword evidence="2" id="KW-1185">Reference proteome</keyword>
<dbReference type="Proteomes" id="UP000186513">
    <property type="component" value="Unassembled WGS sequence"/>
</dbReference>
<dbReference type="RefSeq" id="WP_072430193.1">
    <property type="nucleotide sequence ID" value="NZ_FPKR01000019.1"/>
</dbReference>
<dbReference type="EMBL" id="FPKR01000019">
    <property type="protein sequence ID" value="SFZ79536.1"/>
    <property type="molecule type" value="Genomic_DNA"/>
</dbReference>
<protein>
    <submittedName>
        <fullName evidence="1">Baseplate J-like protein</fullName>
    </submittedName>
</protein>
<sequence>MQHGTQQDQRLAAALQAGYVLPDELSLVDRLRLSLAQAASLRFGRSTQSWASVLGQDEAVQLAELASLPLPRLQADFLAALDWQPETTLWQQLWQLVQRYDGWCQQLLVAESAAGKALGQALLTQIEQGLAGLLARCIQLFGHPGGQLHPSWARHGLAQMAHWQAQVGSGKSDAGQAKSRRDLLRRAWLAISQAIARQQGEAQRQFERSLHSGRHDPAMGLLLSSLQLYQHSRAPLNRFPERLIEFYYRDLLRLQPRPAASERVHLLLEREPRFNGAVSITPGMRFLGGKDAQGQTLEFAADSGLELSQTRVSALYTLRSERDPLISPEREFDYATRLKVEALPLLAPEAAYAARPPWWPLLGGQAKGSSAQAQDAELGLAIASPLLILKEGRRELRLRVQLAHPADQDGVLQQALRQPAAKRTPAWLATVYARYAAYEQQHFPPRPRPGPPEPISDPASLAEAAWQRATQFQADVQLSYLLARCLACRSPDYFAERLGRLFAAWLQAREEDLRPVDLAALRAHAAQLRGEQVPRRVEIDDPLILIYPPREGSAIQPDRTLIFGRVLADAWEAKLSTASGWLTLDKVFMRRHQVEAGNPRCGGSLELVLRLGAEQAAIVPCQPAVHGALWPAQAVLQLRLQTRSRLYAYSLLQQYQLLELNLSVAVRGLRDVVLYNQLGRLDPSKPFQPFGPAPTAGSYLLLGSPELACKPLQALQLQLKWSDLPSARGGMAEHYAGYPGEWRSSAFLTRPQVLVDGQWCQGMGSGLALFSEHAGSGRLQANQRLNFPPAELRRLHRASPPLPAEQPFLFGLNSRNGFFRFDLSEPAQAFGHALYPGLLSAVLTRNARSKQTTKLPLEPYTPKLESLTLNYQASQDLPLSAEPAKQRSDGLLQRVYHLHPFGLLEIGRQGSTTQPSLLPHYQYDGNLYIGLAGEDPQGGLNLFFHLRKEEAAERWLEAAPTLHWASWQAGGWQALRPQQQLADSTQGLLRSGIVQLNLPAGMSTDCDALPEAGYWLRLSADWGFSQLAGLYGVYTHAISASRCTPAGADEGLLPLAPGSVNAPAQSLPGLRSVLQIGPSYGRRPADPDAALRLRAAERLRHKLRAQTSWDYERLLLDAFPEAFKVKCFPHHQASLGDGRGLGQQALDRAPGQVLLVVVPQPQQGSLFHSTDAPHLDAATLDAMQRYLQARAPAGARVLVRNAAYERVQLRASLRLQPGYHAGATLRRLNQLLVEHLSPWHTQGLGADFDWTLRAETLEALLRQQAEVAQLSQLSLLHIVRNDQSFHALRDTTTQASRQLRPAQPWSLLLPVRQHLLELLDEATPLRSVPTGITRLEVGSTFIVGRGISAEASQA</sequence>
<dbReference type="OrthoDB" id="9762853at2"/>
<dbReference type="STRING" id="1121279.SAMN02745887_03723"/>